<dbReference type="PROSITE" id="PS50089">
    <property type="entry name" value="ZF_RING_2"/>
    <property type="match status" value="1"/>
</dbReference>
<keyword evidence="5" id="KW-0175">Coiled coil</keyword>
<accession>A0A2U1LW40</accession>
<organism evidence="8 9">
    <name type="scientific">Artemisia annua</name>
    <name type="common">Sweet wormwood</name>
    <dbReference type="NCBI Taxonomy" id="35608"/>
    <lineage>
        <taxon>Eukaryota</taxon>
        <taxon>Viridiplantae</taxon>
        <taxon>Streptophyta</taxon>
        <taxon>Embryophyta</taxon>
        <taxon>Tracheophyta</taxon>
        <taxon>Spermatophyta</taxon>
        <taxon>Magnoliopsida</taxon>
        <taxon>eudicotyledons</taxon>
        <taxon>Gunneridae</taxon>
        <taxon>Pentapetalae</taxon>
        <taxon>asterids</taxon>
        <taxon>campanulids</taxon>
        <taxon>Asterales</taxon>
        <taxon>Asteraceae</taxon>
        <taxon>Asteroideae</taxon>
        <taxon>Anthemideae</taxon>
        <taxon>Artemisiinae</taxon>
        <taxon>Artemisia</taxon>
    </lineage>
</organism>
<keyword evidence="3" id="KW-0862">Zinc</keyword>
<evidence type="ECO:0000256" key="4">
    <source>
        <dbReference type="PROSITE-ProRule" id="PRU00175"/>
    </source>
</evidence>
<evidence type="ECO:0000313" key="9">
    <source>
        <dbReference type="Proteomes" id="UP000245207"/>
    </source>
</evidence>
<dbReference type="Proteomes" id="UP000245207">
    <property type="component" value="Unassembled WGS sequence"/>
</dbReference>
<comment type="caution">
    <text evidence="8">The sequence shown here is derived from an EMBL/GenBank/DDBJ whole genome shotgun (WGS) entry which is preliminary data.</text>
</comment>
<dbReference type="CDD" id="cd16649">
    <property type="entry name" value="mRING-HC-C3HC5_CGRF1-like"/>
    <property type="match status" value="1"/>
</dbReference>
<dbReference type="Pfam" id="PF13920">
    <property type="entry name" value="zf-C3HC4_3"/>
    <property type="match status" value="1"/>
</dbReference>
<keyword evidence="2 4" id="KW-0863">Zinc-finger</keyword>
<dbReference type="EMBL" id="PKPP01007502">
    <property type="protein sequence ID" value="PWA53211.1"/>
    <property type="molecule type" value="Genomic_DNA"/>
</dbReference>
<dbReference type="InterPro" id="IPR001841">
    <property type="entry name" value="Znf_RING"/>
</dbReference>
<feature type="compositionally biased region" description="Polar residues" evidence="6">
    <location>
        <begin position="109"/>
        <end position="122"/>
    </location>
</feature>
<evidence type="ECO:0000256" key="2">
    <source>
        <dbReference type="ARBA" id="ARBA00022771"/>
    </source>
</evidence>
<dbReference type="STRING" id="35608.A0A2U1LW40"/>
<evidence type="ECO:0000256" key="6">
    <source>
        <dbReference type="SAM" id="MobiDB-lite"/>
    </source>
</evidence>
<proteinExistence type="predicted"/>
<dbReference type="GO" id="GO:0004842">
    <property type="term" value="F:ubiquitin-protein transferase activity"/>
    <property type="evidence" value="ECO:0007669"/>
    <property type="project" value="TreeGrafter"/>
</dbReference>
<sequence>MFGGSNTNSLVPVYLDENLFQYPSNQLQLFGNVPAVDPVNYSSRERNSPVYQSNKRPREVEANLMQKKLQISLNQNYYNEESDRPSSIPNPHAVSTGLKLSYDDEERNSSITSASGSMTAAPSIMSSFGDSVTTELDRQNEELERYVMLQGENMLKGVKDIRQRHVASILASIGKGIDQKLREKDLEIETINRKNKELVERIKQVANEAQNWHYRAKYNESVVNMLKTNLQQALAQGNDNQVKEGFGDTDLENDAVSSIDPNNYLGLTNAPSKTRNHGMICRTCNVREVSVLAMPCRHLSLCKDCDRGVNVCPVCQNVKTIGVEVYMS</sequence>
<evidence type="ECO:0000259" key="7">
    <source>
        <dbReference type="PROSITE" id="PS50089"/>
    </source>
</evidence>
<dbReference type="GO" id="GO:0008270">
    <property type="term" value="F:zinc ion binding"/>
    <property type="evidence" value="ECO:0007669"/>
    <property type="project" value="UniProtKB-KW"/>
</dbReference>
<evidence type="ECO:0000256" key="1">
    <source>
        <dbReference type="ARBA" id="ARBA00022723"/>
    </source>
</evidence>
<dbReference type="AlphaFoldDB" id="A0A2U1LW40"/>
<name>A0A2U1LW40_ARTAN</name>
<dbReference type="PANTHER" id="PTHR42647:SF51">
    <property type="entry name" value="SBP (S-RIBONUCLEASE BINDING PROTEIN) FAMILY PROTEIN-RELATED"/>
    <property type="match status" value="1"/>
</dbReference>
<dbReference type="FunFam" id="3.30.40.10:FF:000239">
    <property type="entry name" value="probable BOI-related E3 ubiquitin-protein ligase 2"/>
    <property type="match status" value="1"/>
</dbReference>
<dbReference type="PIRSF" id="PIRSF036836">
    <property type="entry name" value="RNase_bind_SBP1"/>
    <property type="match status" value="1"/>
</dbReference>
<evidence type="ECO:0000313" key="8">
    <source>
        <dbReference type="EMBL" id="PWA53211.1"/>
    </source>
</evidence>
<keyword evidence="1" id="KW-0479">Metal-binding</keyword>
<dbReference type="PANTHER" id="PTHR42647">
    <property type="entry name" value="SBP (S-RIBONUCLEASE BINDING PROTEIN) FAMILY PROTEIN"/>
    <property type="match status" value="1"/>
</dbReference>
<feature type="region of interest" description="Disordered" evidence="6">
    <location>
        <begin position="101"/>
        <end position="122"/>
    </location>
</feature>
<evidence type="ECO:0000256" key="3">
    <source>
        <dbReference type="ARBA" id="ARBA00022833"/>
    </source>
</evidence>
<evidence type="ECO:0000256" key="5">
    <source>
        <dbReference type="SAM" id="Coils"/>
    </source>
</evidence>
<feature type="region of interest" description="Disordered" evidence="6">
    <location>
        <begin position="40"/>
        <end position="59"/>
    </location>
</feature>
<gene>
    <name evidence="8" type="ORF">CTI12_AA447060</name>
</gene>
<dbReference type="InterPro" id="IPR013083">
    <property type="entry name" value="Znf_RING/FYVE/PHD"/>
</dbReference>
<dbReference type="OrthoDB" id="1711136at2759"/>
<reference evidence="8 9" key="1">
    <citation type="journal article" date="2018" name="Mol. Plant">
        <title>The genome of Artemisia annua provides insight into the evolution of Asteraceae family and artemisinin biosynthesis.</title>
        <authorList>
            <person name="Shen Q."/>
            <person name="Zhang L."/>
            <person name="Liao Z."/>
            <person name="Wang S."/>
            <person name="Yan T."/>
            <person name="Shi P."/>
            <person name="Liu M."/>
            <person name="Fu X."/>
            <person name="Pan Q."/>
            <person name="Wang Y."/>
            <person name="Lv Z."/>
            <person name="Lu X."/>
            <person name="Zhang F."/>
            <person name="Jiang W."/>
            <person name="Ma Y."/>
            <person name="Chen M."/>
            <person name="Hao X."/>
            <person name="Li L."/>
            <person name="Tang Y."/>
            <person name="Lv G."/>
            <person name="Zhou Y."/>
            <person name="Sun X."/>
            <person name="Brodelius P.E."/>
            <person name="Rose J.K.C."/>
            <person name="Tang K."/>
        </authorList>
    </citation>
    <scope>NUCLEOTIDE SEQUENCE [LARGE SCALE GENOMIC DNA]</scope>
    <source>
        <strain evidence="9">cv. Huhao1</strain>
        <tissue evidence="8">Leaf</tissue>
    </source>
</reference>
<keyword evidence="9" id="KW-1185">Reference proteome</keyword>
<protein>
    <submittedName>
        <fullName evidence="8">SBP (S-ribonuclease binding protein) family protein</fullName>
    </submittedName>
</protein>
<feature type="domain" description="RING-type" evidence="7">
    <location>
        <begin position="281"/>
        <end position="316"/>
    </location>
</feature>
<feature type="coiled-coil region" evidence="5">
    <location>
        <begin position="181"/>
        <end position="208"/>
    </location>
</feature>
<dbReference type="Gene3D" id="3.30.40.10">
    <property type="entry name" value="Zinc/RING finger domain, C3HC4 (zinc finger)"/>
    <property type="match status" value="1"/>
</dbReference>